<dbReference type="Proteomes" id="UP000775213">
    <property type="component" value="Unassembled WGS sequence"/>
</dbReference>
<keyword evidence="2" id="KW-1185">Reference proteome</keyword>
<protein>
    <submittedName>
        <fullName evidence="1">Uncharacterized protein</fullName>
    </submittedName>
</protein>
<dbReference type="EMBL" id="JAGFBR010000753">
    <property type="protein sequence ID" value="KAH0436149.1"/>
    <property type="molecule type" value="Genomic_DNA"/>
</dbReference>
<sequence length="81" mass="9145">MGLLGCLFEWEMMMRDMTLMDGLLHMTNQEVSNAKYHGDLQGSLTRSKANTNSIFMSNTLLCFTNSPIKIGPILFEIDGIR</sequence>
<dbReference type="AlphaFoldDB" id="A0AAV7FMF3"/>
<evidence type="ECO:0000313" key="1">
    <source>
        <dbReference type="EMBL" id="KAH0436149.1"/>
    </source>
</evidence>
<proteinExistence type="predicted"/>
<reference evidence="1 2" key="1">
    <citation type="journal article" date="2021" name="Hortic Res">
        <title>Chromosome-scale assembly of the Dendrobium chrysotoxum genome enhances the understanding of orchid evolution.</title>
        <authorList>
            <person name="Zhang Y."/>
            <person name="Zhang G.Q."/>
            <person name="Zhang D."/>
            <person name="Liu X.D."/>
            <person name="Xu X.Y."/>
            <person name="Sun W.H."/>
            <person name="Yu X."/>
            <person name="Zhu X."/>
            <person name="Wang Z.W."/>
            <person name="Zhao X."/>
            <person name="Zhong W.Y."/>
            <person name="Chen H."/>
            <person name="Yin W.L."/>
            <person name="Huang T."/>
            <person name="Niu S.C."/>
            <person name="Liu Z.J."/>
        </authorList>
    </citation>
    <scope>NUCLEOTIDE SEQUENCE [LARGE SCALE GENOMIC DNA]</scope>
    <source>
        <strain evidence="1">Lindl</strain>
    </source>
</reference>
<evidence type="ECO:0000313" key="2">
    <source>
        <dbReference type="Proteomes" id="UP000775213"/>
    </source>
</evidence>
<gene>
    <name evidence="1" type="ORF">IEQ34_026469</name>
</gene>
<organism evidence="1 2">
    <name type="scientific">Dendrobium chrysotoxum</name>
    <name type="common">Orchid</name>
    <dbReference type="NCBI Taxonomy" id="161865"/>
    <lineage>
        <taxon>Eukaryota</taxon>
        <taxon>Viridiplantae</taxon>
        <taxon>Streptophyta</taxon>
        <taxon>Embryophyta</taxon>
        <taxon>Tracheophyta</taxon>
        <taxon>Spermatophyta</taxon>
        <taxon>Magnoliopsida</taxon>
        <taxon>Liliopsida</taxon>
        <taxon>Asparagales</taxon>
        <taxon>Orchidaceae</taxon>
        <taxon>Epidendroideae</taxon>
        <taxon>Malaxideae</taxon>
        <taxon>Dendrobiinae</taxon>
        <taxon>Dendrobium</taxon>
    </lineage>
</organism>
<comment type="caution">
    <text evidence="1">The sequence shown here is derived from an EMBL/GenBank/DDBJ whole genome shotgun (WGS) entry which is preliminary data.</text>
</comment>
<accession>A0AAV7FMF3</accession>
<name>A0AAV7FMF3_DENCH</name>